<comment type="similarity">
    <text evidence="2">Belongs to the major facilitator superfamily. TCR/Tet family.</text>
</comment>
<dbReference type="GO" id="GO:0022857">
    <property type="term" value="F:transmembrane transporter activity"/>
    <property type="evidence" value="ECO:0007669"/>
    <property type="project" value="InterPro"/>
</dbReference>
<dbReference type="InterPro" id="IPR011701">
    <property type="entry name" value="MFS"/>
</dbReference>
<keyword evidence="11" id="KW-1185">Reference proteome</keyword>
<feature type="transmembrane region" description="Helical" evidence="8">
    <location>
        <begin position="115"/>
        <end position="136"/>
    </location>
</feature>
<dbReference type="Gene3D" id="1.20.1720.10">
    <property type="entry name" value="Multidrug resistance protein D"/>
    <property type="match status" value="1"/>
</dbReference>
<evidence type="ECO:0000256" key="5">
    <source>
        <dbReference type="ARBA" id="ARBA00022692"/>
    </source>
</evidence>
<feature type="transmembrane region" description="Helical" evidence="8">
    <location>
        <begin position="176"/>
        <end position="198"/>
    </location>
</feature>
<keyword evidence="5 8" id="KW-0812">Transmembrane</keyword>
<dbReference type="SUPFAM" id="SSF103473">
    <property type="entry name" value="MFS general substrate transporter"/>
    <property type="match status" value="1"/>
</dbReference>
<comment type="subcellular location">
    <subcellularLocation>
        <location evidence="1">Cell membrane</location>
        <topology evidence="1">Multi-pass membrane protein</topology>
    </subcellularLocation>
</comment>
<dbReference type="AlphaFoldDB" id="A0A7W4UXI9"/>
<dbReference type="PANTHER" id="PTHR23501">
    <property type="entry name" value="MAJOR FACILITATOR SUPERFAMILY"/>
    <property type="match status" value="1"/>
</dbReference>
<dbReference type="InterPro" id="IPR036259">
    <property type="entry name" value="MFS_trans_sf"/>
</dbReference>
<feature type="transmembrane region" description="Helical" evidence="8">
    <location>
        <begin position="90"/>
        <end position="109"/>
    </location>
</feature>
<evidence type="ECO:0000256" key="4">
    <source>
        <dbReference type="ARBA" id="ARBA00022475"/>
    </source>
</evidence>
<dbReference type="Pfam" id="PF07690">
    <property type="entry name" value="MFS_1"/>
    <property type="match status" value="1"/>
</dbReference>
<dbReference type="Proteomes" id="UP000538196">
    <property type="component" value="Unassembled WGS sequence"/>
</dbReference>
<keyword evidence="4" id="KW-1003">Cell membrane</keyword>
<feature type="transmembrane region" description="Helical" evidence="8">
    <location>
        <begin position="345"/>
        <end position="364"/>
    </location>
</feature>
<dbReference type="InterPro" id="IPR004638">
    <property type="entry name" value="EmrB-like"/>
</dbReference>
<dbReference type="InterPro" id="IPR020846">
    <property type="entry name" value="MFS_dom"/>
</dbReference>
<reference evidence="10 11" key="1">
    <citation type="submission" date="2020-08" db="EMBL/GenBank/DDBJ databases">
        <title>Sequencing the genomes of 1000 actinobacteria strains.</title>
        <authorList>
            <person name="Klenk H.-P."/>
        </authorList>
    </citation>
    <scope>NUCLEOTIDE SEQUENCE [LARGE SCALE GENOMIC DNA]</scope>
    <source>
        <strain evidence="10 11">DSM 20146</strain>
    </source>
</reference>
<evidence type="ECO:0000256" key="6">
    <source>
        <dbReference type="ARBA" id="ARBA00022989"/>
    </source>
</evidence>
<feature type="transmembrane region" description="Helical" evidence="8">
    <location>
        <begin position="210"/>
        <end position="231"/>
    </location>
</feature>
<dbReference type="PROSITE" id="PS50850">
    <property type="entry name" value="MFS"/>
    <property type="match status" value="1"/>
</dbReference>
<dbReference type="EMBL" id="JACHVP010000003">
    <property type="protein sequence ID" value="MBB2968110.1"/>
    <property type="molecule type" value="Genomic_DNA"/>
</dbReference>
<feature type="transmembrane region" description="Helical" evidence="8">
    <location>
        <begin position="489"/>
        <end position="511"/>
    </location>
</feature>
<feature type="transmembrane region" description="Helical" evidence="8">
    <location>
        <begin position="148"/>
        <end position="170"/>
    </location>
</feature>
<feature type="transmembrane region" description="Helical" evidence="8">
    <location>
        <begin position="276"/>
        <end position="300"/>
    </location>
</feature>
<evidence type="ECO:0000313" key="10">
    <source>
        <dbReference type="EMBL" id="MBB2968110.1"/>
    </source>
</evidence>
<dbReference type="RefSeq" id="WP_246397383.1">
    <property type="nucleotide sequence ID" value="NZ_JACHVP010000003.1"/>
</dbReference>
<dbReference type="NCBIfam" id="TIGR00711">
    <property type="entry name" value="efflux_EmrB"/>
    <property type="match status" value="1"/>
</dbReference>
<evidence type="ECO:0000256" key="2">
    <source>
        <dbReference type="ARBA" id="ARBA00007520"/>
    </source>
</evidence>
<feature type="transmembrane region" description="Helical" evidence="8">
    <location>
        <begin position="21"/>
        <end position="39"/>
    </location>
</feature>
<evidence type="ECO:0000313" key="11">
    <source>
        <dbReference type="Proteomes" id="UP000538196"/>
    </source>
</evidence>
<gene>
    <name evidence="10" type="ORF">FHX33_002880</name>
</gene>
<dbReference type="PANTHER" id="PTHR23501:SF197">
    <property type="entry name" value="COMD"/>
    <property type="match status" value="1"/>
</dbReference>
<dbReference type="CDD" id="cd17502">
    <property type="entry name" value="MFS_Azr1_MDR_like"/>
    <property type="match status" value="1"/>
</dbReference>
<protein>
    <submittedName>
        <fullName evidence="10">EmrB/QacA subfamily drug resistance transporter</fullName>
    </submittedName>
</protein>
<evidence type="ECO:0000256" key="7">
    <source>
        <dbReference type="ARBA" id="ARBA00023136"/>
    </source>
</evidence>
<sequence>MSGTLTKEDAAPASAMSHRQVLESLSGLLLGMFVSILAGTVVSTSMPRIISELGGDQTAYTWVVTSTLLATTVSTPIWGKLADLFNRKLLIQLALVLFVLGSALAGFSQDTNMLIGFRVVQGLGAGGLTALSQIIMADIISPRERGRYMGLFGGIMAVGTVGGPLIGGLLTDSIGWRWNFFVGVPVAIVAIILLQFTLRLPKRAIRKVRIDYLGAIFLAGGISLILIWVSMAGTNFDWWSPETIWMVGGSIALLAATVVTELVVKEPIIPLAMFKNRTFTLAVIASISVGVAMFGTSVFLGQYMQVARGATPTQSGLLTLPMILGLLLSSTIVGNLISRFGKWKSFMVVGSILLTIGLYLMSTIKYDTNYVLVSLYMLILGAGVGMVMQNLVLIVQNTVRPEQLGAASSNVAFFRSLGGTIGVSVMGSILGTKVADGMAAHGAELQGILAKLGAKGAEIGQLLKSGTLPEVNTLPASVRSIVESVYGQGVADVFLVAVPLAIITIIAIAFLPNNTLGTKTAVELMKEKAPESAVEAAEENLLEVAEAMIAAPVTGSVGAVRSGPATGDRPVQEDR</sequence>
<organism evidence="10 11">
    <name type="scientific">Leifsonia aquatica</name>
    <name type="common">Corynebacterium aquaticum</name>
    <dbReference type="NCBI Taxonomy" id="144185"/>
    <lineage>
        <taxon>Bacteria</taxon>
        <taxon>Bacillati</taxon>
        <taxon>Actinomycetota</taxon>
        <taxon>Actinomycetes</taxon>
        <taxon>Micrococcales</taxon>
        <taxon>Microbacteriaceae</taxon>
        <taxon>Leifsonia</taxon>
    </lineage>
</organism>
<keyword evidence="7 8" id="KW-0472">Membrane</keyword>
<dbReference type="Gene3D" id="1.20.1250.20">
    <property type="entry name" value="MFS general substrate transporter like domains"/>
    <property type="match status" value="1"/>
</dbReference>
<dbReference type="GO" id="GO:0005886">
    <property type="term" value="C:plasma membrane"/>
    <property type="evidence" value="ECO:0007669"/>
    <property type="project" value="UniProtKB-SubCell"/>
</dbReference>
<evidence type="ECO:0000256" key="8">
    <source>
        <dbReference type="SAM" id="Phobius"/>
    </source>
</evidence>
<feature type="transmembrane region" description="Helical" evidence="8">
    <location>
        <begin position="370"/>
        <end position="395"/>
    </location>
</feature>
<name>A0A7W4UXI9_LEIAQ</name>
<evidence type="ECO:0000259" key="9">
    <source>
        <dbReference type="PROSITE" id="PS50850"/>
    </source>
</evidence>
<keyword evidence="6 8" id="KW-1133">Transmembrane helix</keyword>
<evidence type="ECO:0000256" key="1">
    <source>
        <dbReference type="ARBA" id="ARBA00004651"/>
    </source>
</evidence>
<comment type="caution">
    <text evidence="10">The sequence shown here is derived from an EMBL/GenBank/DDBJ whole genome shotgun (WGS) entry which is preliminary data.</text>
</comment>
<proteinExistence type="inferred from homology"/>
<feature type="transmembrane region" description="Helical" evidence="8">
    <location>
        <begin position="320"/>
        <end position="338"/>
    </location>
</feature>
<keyword evidence="3" id="KW-0813">Transport</keyword>
<feature type="transmembrane region" description="Helical" evidence="8">
    <location>
        <begin position="59"/>
        <end position="78"/>
    </location>
</feature>
<feature type="domain" description="Major facilitator superfamily (MFS) profile" evidence="9">
    <location>
        <begin position="24"/>
        <end position="516"/>
    </location>
</feature>
<evidence type="ECO:0000256" key="3">
    <source>
        <dbReference type="ARBA" id="ARBA00022448"/>
    </source>
</evidence>
<dbReference type="PRINTS" id="PR01036">
    <property type="entry name" value="TCRTETB"/>
</dbReference>
<accession>A0A7W4UXI9</accession>
<feature type="transmembrane region" description="Helical" evidence="8">
    <location>
        <begin position="243"/>
        <end position="264"/>
    </location>
</feature>
<dbReference type="FunFam" id="1.20.1720.10:FF:000004">
    <property type="entry name" value="EmrB/QacA family drug resistance transporter"/>
    <property type="match status" value="1"/>
</dbReference>